<dbReference type="SUPFAM" id="SSF69705">
    <property type="entry name" value="Transcription factor NusA, N-terminal domain"/>
    <property type="match status" value="1"/>
</dbReference>
<comment type="subunit">
    <text evidence="7">Monomer. Binds directly to the core enzyme of the DNA-dependent RNA polymerase and to nascent RNA.</text>
</comment>
<reference evidence="10" key="1">
    <citation type="submission" date="2023-07" db="EMBL/GenBank/DDBJ databases">
        <title>Functional and genomic diversity of the sorghum phyllosphere microbiome.</title>
        <authorList>
            <person name="Shade A."/>
        </authorList>
    </citation>
    <scope>NUCLEOTIDE SEQUENCE [LARGE SCALE GENOMIC DNA]</scope>
    <source>
        <strain evidence="10">SORGH_AS_0422</strain>
    </source>
</reference>
<protein>
    <recommendedName>
        <fullName evidence="7">Transcription termination/antitermination protein NusA</fullName>
    </recommendedName>
</protein>
<feature type="domain" description="S1 motif" evidence="8">
    <location>
        <begin position="138"/>
        <end position="203"/>
    </location>
</feature>
<dbReference type="EMBL" id="JAVLVU010000001">
    <property type="protein sequence ID" value="MDT3403963.1"/>
    <property type="molecule type" value="Genomic_DNA"/>
</dbReference>
<keyword evidence="3 7" id="KW-0889">Transcription antitermination</keyword>
<comment type="function">
    <text evidence="7">Participates in both transcription termination and antitermination.</text>
</comment>
<dbReference type="InterPro" id="IPR015946">
    <property type="entry name" value="KH_dom-like_a/b"/>
</dbReference>
<keyword evidence="6 7" id="KW-0804">Transcription</keyword>
<dbReference type="Pfam" id="PF13184">
    <property type="entry name" value="KH_NusA_1st"/>
    <property type="match status" value="1"/>
</dbReference>
<evidence type="ECO:0000256" key="6">
    <source>
        <dbReference type="ARBA" id="ARBA00023163"/>
    </source>
</evidence>
<dbReference type="Gene3D" id="3.30.1480.10">
    <property type="entry name" value="NusA, N-terminal domain"/>
    <property type="match status" value="1"/>
</dbReference>
<evidence type="ECO:0000256" key="4">
    <source>
        <dbReference type="ARBA" id="ARBA00022884"/>
    </source>
</evidence>
<evidence type="ECO:0000313" key="9">
    <source>
        <dbReference type="EMBL" id="MDT3403963.1"/>
    </source>
</evidence>
<dbReference type="CDD" id="cd04455">
    <property type="entry name" value="S1_NusA"/>
    <property type="match status" value="1"/>
</dbReference>
<dbReference type="SUPFAM" id="SSF50249">
    <property type="entry name" value="Nucleic acid-binding proteins"/>
    <property type="match status" value="1"/>
</dbReference>
<dbReference type="NCBIfam" id="TIGR01953">
    <property type="entry name" value="NusA"/>
    <property type="match status" value="1"/>
</dbReference>
<dbReference type="InterPro" id="IPR012340">
    <property type="entry name" value="NA-bd_OB-fold"/>
</dbReference>
<evidence type="ECO:0000256" key="5">
    <source>
        <dbReference type="ARBA" id="ARBA00023015"/>
    </source>
</evidence>
<dbReference type="Proteomes" id="UP001258315">
    <property type="component" value="Unassembled WGS sequence"/>
</dbReference>
<dbReference type="Gene3D" id="3.30.300.20">
    <property type="match status" value="2"/>
</dbReference>
<dbReference type="InterPro" id="IPR009019">
    <property type="entry name" value="KH_sf_prok-type"/>
</dbReference>
<comment type="caution">
    <text evidence="9">The sequence shown here is derived from an EMBL/GenBank/DDBJ whole genome shotgun (WGS) entry which is preliminary data.</text>
</comment>
<dbReference type="InterPro" id="IPR013735">
    <property type="entry name" value="TF_NusA_N"/>
</dbReference>
<evidence type="ECO:0000259" key="8">
    <source>
        <dbReference type="PROSITE" id="PS50126"/>
    </source>
</evidence>
<evidence type="ECO:0000256" key="7">
    <source>
        <dbReference type="HAMAP-Rule" id="MF_00945"/>
    </source>
</evidence>
<dbReference type="PANTHER" id="PTHR22648">
    <property type="entry name" value="TRANSCRIPTION TERMINATION FACTOR NUSA"/>
    <property type="match status" value="1"/>
</dbReference>
<dbReference type="HAMAP" id="MF_00945_B">
    <property type="entry name" value="NusA_B"/>
    <property type="match status" value="1"/>
</dbReference>
<evidence type="ECO:0000313" key="10">
    <source>
        <dbReference type="Proteomes" id="UP001258315"/>
    </source>
</evidence>
<dbReference type="InterPro" id="IPR003029">
    <property type="entry name" value="S1_domain"/>
</dbReference>
<dbReference type="RefSeq" id="WP_311951306.1">
    <property type="nucleotide sequence ID" value="NZ_JAVLVU010000001.1"/>
</dbReference>
<evidence type="ECO:0000256" key="2">
    <source>
        <dbReference type="ARBA" id="ARBA00022490"/>
    </source>
</evidence>
<dbReference type="CDD" id="cd02134">
    <property type="entry name" value="KH-II_NusA_rpt1"/>
    <property type="match status" value="1"/>
</dbReference>
<dbReference type="CDD" id="cd22529">
    <property type="entry name" value="KH-II_NusA_rpt2"/>
    <property type="match status" value="1"/>
</dbReference>
<keyword evidence="2 7" id="KW-0963">Cytoplasm</keyword>
<dbReference type="Pfam" id="PF00575">
    <property type="entry name" value="S1"/>
    <property type="match status" value="1"/>
</dbReference>
<dbReference type="Pfam" id="PF08529">
    <property type="entry name" value="NusA_N"/>
    <property type="match status" value="1"/>
</dbReference>
<dbReference type="PANTHER" id="PTHR22648:SF0">
    <property type="entry name" value="TRANSCRIPTION TERMINATION_ANTITERMINATION PROTEIN NUSA"/>
    <property type="match status" value="1"/>
</dbReference>
<keyword evidence="4 7" id="KW-0694">RNA-binding</keyword>
<proteinExistence type="inferred from homology"/>
<accession>A0ABU3GW15</accession>
<dbReference type="InterPro" id="IPR058582">
    <property type="entry name" value="KH_NusA_2nd"/>
</dbReference>
<keyword evidence="1 7" id="KW-0806">Transcription termination</keyword>
<dbReference type="InterPro" id="IPR010213">
    <property type="entry name" value="TF_NusA"/>
</dbReference>
<dbReference type="Gene3D" id="2.40.50.140">
    <property type="entry name" value="Nucleic acid-binding proteins"/>
    <property type="match status" value="1"/>
</dbReference>
<dbReference type="PROSITE" id="PS50126">
    <property type="entry name" value="S1"/>
    <property type="match status" value="1"/>
</dbReference>
<organism evidence="9 10">
    <name type="scientific">Mucilaginibacter terrae</name>
    <dbReference type="NCBI Taxonomy" id="1955052"/>
    <lineage>
        <taxon>Bacteria</taxon>
        <taxon>Pseudomonadati</taxon>
        <taxon>Bacteroidota</taxon>
        <taxon>Sphingobacteriia</taxon>
        <taxon>Sphingobacteriales</taxon>
        <taxon>Sphingobacteriaceae</taxon>
        <taxon>Mucilaginibacter</taxon>
    </lineage>
</organism>
<dbReference type="PROSITE" id="PS50084">
    <property type="entry name" value="KH_TYPE_1"/>
    <property type="match status" value="1"/>
</dbReference>
<name>A0ABU3GW15_9SPHI</name>
<keyword evidence="10" id="KW-1185">Reference proteome</keyword>
<dbReference type="InterPro" id="IPR036555">
    <property type="entry name" value="NusA_N_sf"/>
</dbReference>
<dbReference type="SUPFAM" id="SSF54814">
    <property type="entry name" value="Prokaryotic type KH domain (KH-domain type II)"/>
    <property type="match status" value="2"/>
</dbReference>
<keyword evidence="5 7" id="KW-0805">Transcription regulation</keyword>
<dbReference type="InterPro" id="IPR025249">
    <property type="entry name" value="TF_NusA_KH_1st"/>
</dbReference>
<sequence>MSNINLIDSFQEFKDFKNIDRPTMMSVLEDVFRSMIRKKYGTDENCDVIVNTDNGDLEIWRTRTVMEDGFSEDDDLEIELAEAHKHDPDLEVGEEFIEQITLESFGRRAILAARQTLVSKILELEKDEIFKKYKDRVGELISGEVYQVWKKETLVLDDEGNELLLPKSEQIPADYFKKGDSVKAVVHKVDMMNSNPKIIISRTAPEFLQRLFELEVPEIFDGLITIKKIVREPGERAKVAVESYDDRIDPVGACVGMKGSRIHGIVRELKNENIDVINFTNNVQLYIQRALSPAKITTIKLDDERKTAAVYLKPDQVSLAIGRGGHNIKLAGKLTGYEVDVYREADEEEEDVDIEEFSDEIESWIIDEFKRVGLDTAKSILGLGVGELVKRTDLEEETIKEVLSILQAEFE</sequence>
<dbReference type="Pfam" id="PF26594">
    <property type="entry name" value="KH_NusA_2nd"/>
    <property type="match status" value="1"/>
</dbReference>
<comment type="subcellular location">
    <subcellularLocation>
        <location evidence="7">Cytoplasm</location>
    </subcellularLocation>
</comment>
<dbReference type="InterPro" id="IPR030842">
    <property type="entry name" value="TF_NusA_bacterial"/>
</dbReference>
<dbReference type="SMART" id="SM00316">
    <property type="entry name" value="S1"/>
    <property type="match status" value="1"/>
</dbReference>
<evidence type="ECO:0000256" key="1">
    <source>
        <dbReference type="ARBA" id="ARBA00022472"/>
    </source>
</evidence>
<comment type="similarity">
    <text evidence="7">Belongs to the NusA family.</text>
</comment>
<evidence type="ECO:0000256" key="3">
    <source>
        <dbReference type="ARBA" id="ARBA00022814"/>
    </source>
</evidence>
<gene>
    <name evidence="7" type="primary">nusA</name>
    <name evidence="9" type="ORF">QE417_003035</name>
</gene>